<dbReference type="Pfam" id="PF00107">
    <property type="entry name" value="ADH_zinc_N"/>
    <property type="match status" value="1"/>
</dbReference>
<dbReference type="RefSeq" id="XP_007786518.1">
    <property type="nucleotide sequence ID" value="XM_007788328.1"/>
</dbReference>
<dbReference type="HOGENOM" id="CLU_026673_11_5_1"/>
<comment type="pathway">
    <text evidence="8">Carbohydrate degradation; L-arabinose degradation via L-arabinitol; D-xylulose 5-phosphate from L-arabinose (fungal route): step 4/5.</text>
</comment>
<feature type="domain" description="Alcohol dehydrogenase-like C-terminal" evidence="9">
    <location>
        <begin position="195"/>
        <end position="327"/>
    </location>
</feature>
<dbReference type="GO" id="GO:0003939">
    <property type="term" value="F:L-iditol 2-dehydrogenase (NAD+) activity"/>
    <property type="evidence" value="ECO:0007669"/>
    <property type="project" value="TreeGrafter"/>
</dbReference>
<dbReference type="Proteomes" id="UP000019373">
    <property type="component" value="Unassembled WGS sequence"/>
</dbReference>
<comment type="subunit">
    <text evidence="2">Homotetramer.</text>
</comment>
<dbReference type="Gene3D" id="3.40.50.720">
    <property type="entry name" value="NAD(P)-binding Rossmann-like Domain"/>
    <property type="match status" value="1"/>
</dbReference>
<evidence type="ECO:0000256" key="7">
    <source>
        <dbReference type="ARBA" id="ARBA00049317"/>
    </source>
</evidence>
<dbReference type="InterPro" id="IPR045306">
    <property type="entry name" value="SDH-like"/>
</dbReference>
<dbReference type="OMA" id="HESGREM"/>
<keyword evidence="6 8" id="KW-0520">NAD</keyword>
<dbReference type="Pfam" id="PF08240">
    <property type="entry name" value="ADH_N"/>
    <property type="match status" value="1"/>
</dbReference>
<dbReference type="OrthoDB" id="2148442at2759"/>
<evidence type="ECO:0000259" key="9">
    <source>
        <dbReference type="Pfam" id="PF00107"/>
    </source>
</evidence>
<feature type="domain" description="Alcohol dehydrogenase-like N-terminal" evidence="10">
    <location>
        <begin position="42"/>
        <end position="157"/>
    </location>
</feature>
<dbReference type="GO" id="GO:0042732">
    <property type="term" value="P:D-xylose metabolic process"/>
    <property type="evidence" value="ECO:0007669"/>
    <property type="project" value="UniProtKB-UniRule"/>
</dbReference>
<dbReference type="SUPFAM" id="SSF50129">
    <property type="entry name" value="GroES-like"/>
    <property type="match status" value="1"/>
</dbReference>
<dbReference type="InterPro" id="IPR011032">
    <property type="entry name" value="GroES-like_sf"/>
</dbReference>
<evidence type="ECO:0000256" key="1">
    <source>
        <dbReference type="ARBA" id="ARBA00008072"/>
    </source>
</evidence>
<dbReference type="GO" id="GO:0046526">
    <property type="term" value="F:D-xylulose reductase activity"/>
    <property type="evidence" value="ECO:0007669"/>
    <property type="project" value="UniProtKB-EC"/>
</dbReference>
<keyword evidence="3 8" id="KW-0479">Metal-binding</keyword>
<dbReference type="GO" id="GO:0050019">
    <property type="term" value="F:L-arabinitol 4-dehydrogenase activity"/>
    <property type="evidence" value="ECO:0007669"/>
    <property type="project" value="UniProtKB-EC"/>
</dbReference>
<evidence type="ECO:0000313" key="12">
    <source>
        <dbReference type="Proteomes" id="UP000019373"/>
    </source>
</evidence>
<organism evidence="11 12">
    <name type="scientific">Endocarpon pusillum (strain Z07020 / HMAS-L-300199)</name>
    <name type="common">Lichen-forming fungus</name>
    <dbReference type="NCBI Taxonomy" id="1263415"/>
    <lineage>
        <taxon>Eukaryota</taxon>
        <taxon>Fungi</taxon>
        <taxon>Dikarya</taxon>
        <taxon>Ascomycota</taxon>
        <taxon>Pezizomycotina</taxon>
        <taxon>Eurotiomycetes</taxon>
        <taxon>Chaetothyriomycetidae</taxon>
        <taxon>Verrucariales</taxon>
        <taxon>Verrucariaceae</taxon>
        <taxon>Endocarpon</taxon>
    </lineage>
</organism>
<reference evidence="12" key="1">
    <citation type="journal article" date="2014" name="BMC Genomics">
        <title>Genome characteristics reveal the impact of lichenization on lichen-forming fungus Endocarpon pusillum Hedwig (Verrucariales, Ascomycota).</title>
        <authorList>
            <person name="Wang Y.-Y."/>
            <person name="Liu B."/>
            <person name="Zhang X.-Y."/>
            <person name="Zhou Q.-M."/>
            <person name="Zhang T."/>
            <person name="Li H."/>
            <person name="Yu Y.-F."/>
            <person name="Zhang X.-L."/>
            <person name="Hao X.-Y."/>
            <person name="Wang M."/>
            <person name="Wang L."/>
            <person name="Wei J.-C."/>
        </authorList>
    </citation>
    <scope>NUCLEOTIDE SEQUENCE [LARGE SCALE GENOMIC DNA]</scope>
    <source>
        <strain evidence="12">Z07020 / HMAS-L-300199</strain>
    </source>
</reference>
<evidence type="ECO:0000259" key="10">
    <source>
        <dbReference type="Pfam" id="PF08240"/>
    </source>
</evidence>
<dbReference type="PANTHER" id="PTHR43161">
    <property type="entry name" value="SORBITOL DEHYDROGENASE"/>
    <property type="match status" value="1"/>
</dbReference>
<keyword evidence="5 8" id="KW-0560">Oxidoreductase</keyword>
<dbReference type="eggNOG" id="KOG0024">
    <property type="taxonomic scope" value="Eukaryota"/>
</dbReference>
<evidence type="ECO:0000256" key="6">
    <source>
        <dbReference type="ARBA" id="ARBA00023027"/>
    </source>
</evidence>
<evidence type="ECO:0000256" key="2">
    <source>
        <dbReference type="ARBA" id="ARBA00011881"/>
    </source>
</evidence>
<dbReference type="GO" id="GO:0006062">
    <property type="term" value="P:sorbitol catabolic process"/>
    <property type="evidence" value="ECO:0007669"/>
    <property type="project" value="TreeGrafter"/>
</dbReference>
<dbReference type="EMBL" id="KE720780">
    <property type="protein sequence ID" value="ERF76052.1"/>
    <property type="molecule type" value="Genomic_DNA"/>
</dbReference>
<dbReference type="InterPro" id="IPR036291">
    <property type="entry name" value="NAD(P)-bd_dom_sf"/>
</dbReference>
<dbReference type="InterPro" id="IPR013149">
    <property type="entry name" value="ADH-like_C"/>
</dbReference>
<sequence length="368" mass="39426">MGNRDTSNMKPNIGVYTNPAHDLWGAPAEPDVEHVLDGSTLKPGEVTIEIKNTGICGSDIHFLTHGRIGPMIVTSDHILGHESAGTILAIHPNTITTLKPGDRVAIEPQIPCHSCTPCLHGRYNGCENVSFLSTPPVPGLLRRYITHPAMWCHKLPDSLSFEEGAMLEPLSVALYAVEKSGLRLGDPVLICGAGPIGLVTLLCARAAGAHPIIITDLDAGRLSAANKFVPSCKTFLIPQSGNQTPEDIATQIVQDLGIEPSVAIECTGSQPSIATAIFAVRFGGAVFAIGVGKSELELPYMRLSTREVELKFQYRYANTWPRAIRIMEGGLVDLKPLVTHRFGVEDVQEAFGVAGDRASGALKVMVEM</sequence>
<dbReference type="SUPFAM" id="SSF51735">
    <property type="entry name" value="NAD(P)-binding Rossmann-fold domains"/>
    <property type="match status" value="1"/>
</dbReference>
<dbReference type="CDD" id="cd05285">
    <property type="entry name" value="sorbitol_DH"/>
    <property type="match status" value="1"/>
</dbReference>
<comment type="similarity">
    <text evidence="1 8">Belongs to the zinc-containing alcohol dehydrogenase family.</text>
</comment>
<protein>
    <recommendedName>
        <fullName evidence="8">D-xylulose reductase</fullName>
        <ecNumber evidence="8">1.1.1.9</ecNumber>
    </recommendedName>
    <alternativeName>
        <fullName evidence="8">Xylitol dehydrogenase</fullName>
    </alternativeName>
</protein>
<dbReference type="PANTHER" id="PTHR43161:SF12">
    <property type="entry name" value="L-ARABINITOL 4-DEHYDROGENASE"/>
    <property type="match status" value="1"/>
</dbReference>
<comment type="catalytic activity">
    <reaction evidence="8">
        <text>xylitol + NAD(+) = D-xylulose + NADH + H(+)</text>
        <dbReference type="Rhea" id="RHEA:20433"/>
        <dbReference type="ChEBI" id="CHEBI:15378"/>
        <dbReference type="ChEBI" id="CHEBI:17140"/>
        <dbReference type="ChEBI" id="CHEBI:17151"/>
        <dbReference type="ChEBI" id="CHEBI:57540"/>
        <dbReference type="ChEBI" id="CHEBI:57945"/>
        <dbReference type="EC" id="1.1.1.9"/>
    </reaction>
</comment>
<evidence type="ECO:0000256" key="5">
    <source>
        <dbReference type="ARBA" id="ARBA00023002"/>
    </source>
</evidence>
<comment type="function">
    <text evidence="8">Xylitol dehydrogenase which catalyzes the conversion of xylitol to D-xylulose. Xylose is a major component of hemicelluloses such as xylan. Most fungi utilize D-xylose via three enzymatic reactions, xylose reductase (XR), xylitol dehydrogenase (XDH), and xylulokinase, to form xylulose 5-phosphate, which enters pentose phosphate pathway.</text>
</comment>
<dbReference type="UniPathway" id="UPA00146">
    <property type="reaction ID" value="UER00577"/>
</dbReference>
<proteinExistence type="inferred from homology"/>
<comment type="cofactor">
    <cofactor evidence="8">
        <name>Zn(2+)</name>
        <dbReference type="ChEBI" id="CHEBI:29105"/>
    </cofactor>
    <text evidence="8">Binds 1 or 2 Zn(2+) ions per subunit.</text>
</comment>
<gene>
    <name evidence="11" type="ORF">EPUS_01385</name>
</gene>
<evidence type="ECO:0000256" key="8">
    <source>
        <dbReference type="RuleBase" id="RU369026"/>
    </source>
</evidence>
<evidence type="ECO:0000256" key="4">
    <source>
        <dbReference type="ARBA" id="ARBA00022833"/>
    </source>
</evidence>
<dbReference type="GO" id="GO:0019569">
    <property type="term" value="P:L-arabinose catabolic process to D-xylulose 5-phosphate"/>
    <property type="evidence" value="ECO:0007669"/>
    <property type="project" value="UniProtKB-UniRule"/>
</dbReference>
<dbReference type="GO" id="GO:0008270">
    <property type="term" value="F:zinc ion binding"/>
    <property type="evidence" value="ECO:0007669"/>
    <property type="project" value="UniProtKB-UniRule"/>
</dbReference>
<comment type="catalytic activity">
    <reaction evidence="7">
        <text>L-arabinitol + NAD(+) = L-xylulose + NADH + H(+)</text>
        <dbReference type="Rhea" id="RHEA:16381"/>
        <dbReference type="ChEBI" id="CHEBI:15378"/>
        <dbReference type="ChEBI" id="CHEBI:17399"/>
        <dbReference type="ChEBI" id="CHEBI:18403"/>
        <dbReference type="ChEBI" id="CHEBI:57540"/>
        <dbReference type="ChEBI" id="CHEBI:57945"/>
        <dbReference type="EC" id="1.1.1.12"/>
    </reaction>
</comment>
<keyword evidence="8" id="KW-0859">Xylose metabolism</keyword>
<keyword evidence="4 8" id="KW-0862">Zinc</keyword>
<accession>U1GEJ6</accession>
<dbReference type="FunFam" id="3.40.50.720:FF:000068">
    <property type="entry name" value="Sorbitol dehydrogenase"/>
    <property type="match status" value="1"/>
</dbReference>
<dbReference type="GeneID" id="19236442"/>
<dbReference type="InterPro" id="IPR013154">
    <property type="entry name" value="ADH-like_N"/>
</dbReference>
<dbReference type="AlphaFoldDB" id="U1GEJ6"/>
<keyword evidence="12" id="KW-1185">Reference proteome</keyword>
<evidence type="ECO:0000313" key="11">
    <source>
        <dbReference type="EMBL" id="ERF76052.1"/>
    </source>
</evidence>
<name>U1GEJ6_ENDPU</name>
<keyword evidence="8" id="KW-0119">Carbohydrate metabolism</keyword>
<evidence type="ECO:0000256" key="3">
    <source>
        <dbReference type="ARBA" id="ARBA00022723"/>
    </source>
</evidence>
<dbReference type="Gene3D" id="3.90.180.10">
    <property type="entry name" value="Medium-chain alcohol dehydrogenases, catalytic domain"/>
    <property type="match status" value="1"/>
</dbReference>
<dbReference type="EC" id="1.1.1.9" evidence="8"/>